<dbReference type="EMBL" id="VIVR01000001">
    <property type="protein sequence ID" value="TWE19343.1"/>
    <property type="molecule type" value="Genomic_DNA"/>
</dbReference>
<organism evidence="1 2">
    <name type="scientific">Kitasatospora atroaurantiaca</name>
    <dbReference type="NCBI Taxonomy" id="285545"/>
    <lineage>
        <taxon>Bacteria</taxon>
        <taxon>Bacillati</taxon>
        <taxon>Actinomycetota</taxon>
        <taxon>Actinomycetes</taxon>
        <taxon>Kitasatosporales</taxon>
        <taxon>Streptomycetaceae</taxon>
        <taxon>Kitasatospora</taxon>
    </lineage>
</organism>
<comment type="caution">
    <text evidence="1">The sequence shown here is derived from an EMBL/GenBank/DDBJ whole genome shotgun (WGS) entry which is preliminary data.</text>
</comment>
<dbReference type="Proteomes" id="UP000318416">
    <property type="component" value="Unassembled WGS sequence"/>
</dbReference>
<keyword evidence="2" id="KW-1185">Reference proteome</keyword>
<evidence type="ECO:0000313" key="1">
    <source>
        <dbReference type="EMBL" id="TWE19343.1"/>
    </source>
</evidence>
<accession>A0A561EUQ2</accession>
<sequence length="65" mass="6808">MSSADNGQYSVMATGRSMANSLMKPWQRPPGGVTGSPCQRSWCCRAVGLYVVSGTVPAPCEARTG</sequence>
<proteinExistence type="predicted"/>
<reference evidence="1 2" key="1">
    <citation type="submission" date="2019-06" db="EMBL/GenBank/DDBJ databases">
        <title>Sequencing the genomes of 1000 actinobacteria strains.</title>
        <authorList>
            <person name="Klenk H.-P."/>
        </authorList>
    </citation>
    <scope>NUCLEOTIDE SEQUENCE [LARGE SCALE GENOMIC DNA]</scope>
    <source>
        <strain evidence="1 2">DSM 41649</strain>
    </source>
</reference>
<dbReference type="AlphaFoldDB" id="A0A561EUQ2"/>
<protein>
    <submittedName>
        <fullName evidence="1">Uncharacterized protein</fullName>
    </submittedName>
</protein>
<name>A0A561EUQ2_9ACTN</name>
<evidence type="ECO:0000313" key="2">
    <source>
        <dbReference type="Proteomes" id="UP000318416"/>
    </source>
</evidence>
<gene>
    <name evidence="1" type="ORF">FB465_4459</name>
</gene>